<dbReference type="InterPro" id="IPR036046">
    <property type="entry name" value="Acylphosphatase-like_dom_sf"/>
</dbReference>
<protein>
    <submittedName>
        <fullName evidence="2">Activator of photopigment and puc with BLUF domain protein</fullName>
    </submittedName>
</protein>
<dbReference type="Gene3D" id="3.30.70.100">
    <property type="match status" value="1"/>
</dbReference>
<gene>
    <name evidence="2" type="ORF">DI544_06090</name>
</gene>
<comment type="caution">
    <text evidence="2">The sequence shown here is derived from an EMBL/GenBank/DDBJ whole genome shotgun (WGS) entry which is preliminary data.</text>
</comment>
<feature type="domain" description="BLUF" evidence="1">
    <location>
        <begin position="1"/>
        <end position="89"/>
    </location>
</feature>
<organism evidence="2 3">
    <name type="scientific">Sphingomonas taxi</name>
    <dbReference type="NCBI Taxonomy" id="1549858"/>
    <lineage>
        <taxon>Bacteria</taxon>
        <taxon>Pseudomonadati</taxon>
        <taxon>Pseudomonadota</taxon>
        <taxon>Alphaproteobacteria</taxon>
        <taxon>Sphingomonadales</taxon>
        <taxon>Sphingomonadaceae</taxon>
        <taxon>Sphingomonas</taxon>
    </lineage>
</organism>
<dbReference type="Proteomes" id="UP000249229">
    <property type="component" value="Unassembled WGS sequence"/>
</dbReference>
<dbReference type="SUPFAM" id="SSF54975">
    <property type="entry name" value="Acylphosphatase/BLUF domain-like"/>
    <property type="match status" value="1"/>
</dbReference>
<reference evidence="2 3" key="1">
    <citation type="submission" date="2017-08" db="EMBL/GenBank/DDBJ databases">
        <title>Infants hospitalized years apart are colonized by the same room-sourced microbial strains.</title>
        <authorList>
            <person name="Brooks B."/>
            <person name="Olm M.R."/>
            <person name="Firek B.A."/>
            <person name="Baker R."/>
            <person name="Thomas B.C."/>
            <person name="Morowitz M.J."/>
            <person name="Banfield J.F."/>
        </authorList>
    </citation>
    <scope>NUCLEOTIDE SEQUENCE [LARGE SCALE GENOMIC DNA]</scope>
    <source>
        <strain evidence="2">S2_005_001_R1_22</strain>
    </source>
</reference>
<proteinExistence type="predicted"/>
<dbReference type="GO" id="GO:0009882">
    <property type="term" value="F:blue light photoreceptor activity"/>
    <property type="evidence" value="ECO:0007669"/>
    <property type="project" value="InterPro"/>
</dbReference>
<dbReference type="GO" id="GO:0071949">
    <property type="term" value="F:FAD binding"/>
    <property type="evidence" value="ECO:0007669"/>
    <property type="project" value="InterPro"/>
</dbReference>
<evidence type="ECO:0000313" key="2">
    <source>
        <dbReference type="EMBL" id="PZQ61141.1"/>
    </source>
</evidence>
<dbReference type="InterPro" id="IPR007024">
    <property type="entry name" value="BLUF_domain"/>
</dbReference>
<dbReference type="EMBL" id="QFQI01000003">
    <property type="protein sequence ID" value="PZQ61141.1"/>
    <property type="molecule type" value="Genomic_DNA"/>
</dbReference>
<dbReference type="PROSITE" id="PS50925">
    <property type="entry name" value="BLUF"/>
    <property type="match status" value="1"/>
</dbReference>
<evidence type="ECO:0000313" key="3">
    <source>
        <dbReference type="Proteomes" id="UP000249229"/>
    </source>
</evidence>
<dbReference type="SMART" id="SM01034">
    <property type="entry name" value="BLUF"/>
    <property type="match status" value="1"/>
</dbReference>
<evidence type="ECO:0000259" key="1">
    <source>
        <dbReference type="PROSITE" id="PS50925"/>
    </source>
</evidence>
<accession>A0A2W5P5S1</accession>
<name>A0A2W5P5S1_9SPHN</name>
<dbReference type="Pfam" id="PF04940">
    <property type="entry name" value="BLUF"/>
    <property type="match status" value="1"/>
</dbReference>
<dbReference type="AlphaFoldDB" id="A0A2W5P5S1"/>
<sequence>MLQIVYISSATGAADTAAILAASRRNNARDGITGLLYADGRRFLQALEGEAPAVEAALARIAADPRHRAIVILSSREIEHREFGSWAMAERVAGVDADAFVARVEALVADAAPAVRATFDGMARLRRAA</sequence>